<dbReference type="Proteomes" id="UP001500449">
    <property type="component" value="Unassembled WGS sequence"/>
</dbReference>
<gene>
    <name evidence="2" type="ORF">GCM10009836_36550</name>
</gene>
<dbReference type="InterPro" id="IPR028154">
    <property type="entry name" value="AMP-dep_Lig_C"/>
</dbReference>
<dbReference type="Gene3D" id="3.40.50.12780">
    <property type="entry name" value="N-terminal domain of ligase-like"/>
    <property type="match status" value="1"/>
</dbReference>
<dbReference type="Gene3D" id="3.30.300.30">
    <property type="match status" value="1"/>
</dbReference>
<dbReference type="GO" id="GO:0016874">
    <property type="term" value="F:ligase activity"/>
    <property type="evidence" value="ECO:0007669"/>
    <property type="project" value="UniProtKB-KW"/>
</dbReference>
<organism evidence="2 3">
    <name type="scientific">Pseudonocardia ailaonensis</name>
    <dbReference type="NCBI Taxonomy" id="367279"/>
    <lineage>
        <taxon>Bacteria</taxon>
        <taxon>Bacillati</taxon>
        <taxon>Actinomycetota</taxon>
        <taxon>Actinomycetes</taxon>
        <taxon>Pseudonocardiales</taxon>
        <taxon>Pseudonocardiaceae</taxon>
        <taxon>Pseudonocardia</taxon>
    </lineage>
</organism>
<evidence type="ECO:0000313" key="3">
    <source>
        <dbReference type="Proteomes" id="UP001500449"/>
    </source>
</evidence>
<dbReference type="InterPro" id="IPR042099">
    <property type="entry name" value="ANL_N_sf"/>
</dbReference>
<keyword evidence="2" id="KW-0436">Ligase</keyword>
<protein>
    <submittedName>
        <fullName evidence="2">Phenylacetate--CoA ligase</fullName>
    </submittedName>
</protein>
<comment type="caution">
    <text evidence="2">The sequence shown here is derived from an EMBL/GenBank/DDBJ whole genome shotgun (WGS) entry which is preliminary data.</text>
</comment>
<dbReference type="PANTHER" id="PTHR43845:SF1">
    <property type="entry name" value="BLR5969 PROTEIN"/>
    <property type="match status" value="1"/>
</dbReference>
<dbReference type="EMBL" id="BAAAQK010000009">
    <property type="protein sequence ID" value="GAA1853160.1"/>
    <property type="molecule type" value="Genomic_DNA"/>
</dbReference>
<dbReference type="RefSeq" id="WP_344418176.1">
    <property type="nucleotide sequence ID" value="NZ_BAAAQK010000009.1"/>
</dbReference>
<dbReference type="PANTHER" id="PTHR43845">
    <property type="entry name" value="BLR5969 PROTEIN"/>
    <property type="match status" value="1"/>
</dbReference>
<accession>A0ABN2N9E6</accession>
<reference evidence="2 3" key="1">
    <citation type="journal article" date="2019" name="Int. J. Syst. Evol. Microbiol.">
        <title>The Global Catalogue of Microorganisms (GCM) 10K type strain sequencing project: providing services to taxonomists for standard genome sequencing and annotation.</title>
        <authorList>
            <consortium name="The Broad Institute Genomics Platform"/>
            <consortium name="The Broad Institute Genome Sequencing Center for Infectious Disease"/>
            <person name="Wu L."/>
            <person name="Ma J."/>
        </authorList>
    </citation>
    <scope>NUCLEOTIDE SEQUENCE [LARGE SCALE GENOMIC DNA]</scope>
    <source>
        <strain evidence="2 3">JCM 16009</strain>
    </source>
</reference>
<keyword evidence="3" id="KW-1185">Reference proteome</keyword>
<sequence>MSVTSSGSEIERKALEAWQAERLRDTVAHVVGNSPYWARRFADAGIDPSSVTTPADLYRCPTLTKRDYIDVLAESPGDYGGLLCEPLADVMANGANFYRTTGTSGLQGRFVNTDEGSAVYGAQGAELLRSAGAVAGDTALLAFPLGLWAAGWGLYYGAKQAKIVVVAAGSPTDTAGRVQLLQDYRPAVVAVTPSYALTLGGALVEAHVDPTTLGVKGLLLGGETFSRSRRDRIEELWGVPGGTRNFFGISEGGPLFAVECAAQDGLHLFERDTIHQFWKPDSTEPAAPGELAEHVFTSIAHRTMATWFNFRTRDGAVYSDEPCPCGNPSRRMWIKERLDDMVKIRGINIFASAVEQILSGVPGASLQFRLVVERENEHDTVTVEVEMDPAADSAGLEAAAAAALRTAIGTRLDVRAVAPGTLPTTELKARRWLDKRPKD</sequence>
<dbReference type="Pfam" id="PF14535">
    <property type="entry name" value="AMP-binding_C_2"/>
    <property type="match status" value="1"/>
</dbReference>
<evidence type="ECO:0000259" key="1">
    <source>
        <dbReference type="Pfam" id="PF14535"/>
    </source>
</evidence>
<dbReference type="SUPFAM" id="SSF56801">
    <property type="entry name" value="Acetyl-CoA synthetase-like"/>
    <property type="match status" value="1"/>
</dbReference>
<dbReference type="InterPro" id="IPR045851">
    <property type="entry name" value="AMP-bd_C_sf"/>
</dbReference>
<feature type="domain" description="AMP-dependent ligase C-terminal" evidence="1">
    <location>
        <begin position="346"/>
        <end position="436"/>
    </location>
</feature>
<name>A0ABN2N9E6_9PSEU</name>
<evidence type="ECO:0000313" key="2">
    <source>
        <dbReference type="EMBL" id="GAA1853160.1"/>
    </source>
</evidence>
<proteinExistence type="predicted"/>